<keyword evidence="4" id="KW-1185">Reference proteome</keyword>
<dbReference type="EMBL" id="FO203431">
    <property type="protein sequence ID" value="CCH90080.1"/>
    <property type="molecule type" value="Genomic_DNA"/>
</dbReference>
<feature type="compositionally biased region" description="Low complexity" evidence="1">
    <location>
        <begin position="219"/>
        <end position="238"/>
    </location>
</feature>
<dbReference type="KEGG" id="mmar:MODMU_4699"/>
<dbReference type="STRING" id="477641.MODMU_4699"/>
<name>I4F367_MODI5</name>
<dbReference type="HOGENOM" id="CLU_567192_0_0_11"/>
<feature type="transmembrane region" description="Helical" evidence="2">
    <location>
        <begin position="18"/>
        <end position="39"/>
    </location>
</feature>
<evidence type="ECO:0000313" key="3">
    <source>
        <dbReference type="EMBL" id="CCH90080.1"/>
    </source>
</evidence>
<protein>
    <submittedName>
        <fullName evidence="3">Uncharacterized protein</fullName>
    </submittedName>
</protein>
<dbReference type="OrthoDB" id="5195061at2"/>
<accession>I4F367</accession>
<dbReference type="OMA" id="NCLTPEP"/>
<sequence length="481" mass="47045">MSAADETPTGRRTGRRRWWTGAAVGAAVLLVGLAALALLPRTASATASLTVTPRTEAGADAALLLADRYTALAGSTATLRTAREGTPALADVRLDDLAEGTRVTRVDGATVAVRVTLADRATAAAAANAVVDTLVAAGGDEDLVDVGRGAEAMASRAVTSPDVPRWSVVALLVAAACGLAAAALAGTGGRRSAAPPAAAPPAPVDDLPGFLEHPPGASPAPRATPARAAATETPAPAPGATALLTRPAATVATVASVVVLVGVAALVGATGGRSGDDPAGPGRPVSATRPAATAPPGTTAPSAPAPAADPAAAALAFESVPLGRSGVAASVAFEGVVLEPRAVGLTVTYPSVSVTTDGRRSLAHVRLPTFNCLTAEPPADPVAAGCARSLTEYADLADPGLQLSRDGDRVDLTGRFATYTRPNGSAPAYTGRAYQLTVAVSAAGPAAAAGAPVPATGVVQLGADSAPTTADRGVNVLQLPG</sequence>
<organism evidence="3 4">
    <name type="scientific">Modestobacter italicus (strain DSM 44449 / CECT 9708 / BC 501)</name>
    <dbReference type="NCBI Taxonomy" id="2732864"/>
    <lineage>
        <taxon>Bacteria</taxon>
        <taxon>Bacillati</taxon>
        <taxon>Actinomycetota</taxon>
        <taxon>Actinomycetes</taxon>
        <taxon>Geodermatophilales</taxon>
        <taxon>Geodermatophilaceae</taxon>
        <taxon>Modestobacter</taxon>
    </lineage>
</organism>
<evidence type="ECO:0000256" key="2">
    <source>
        <dbReference type="SAM" id="Phobius"/>
    </source>
</evidence>
<reference evidence="3 4" key="1">
    <citation type="journal article" date="2012" name="J. Bacteriol.">
        <title>Genome Sequence of Radiation-Resistant Modestobacter marinus Strain BC501, a Representative Actinobacterium That Thrives on Calcareous Stone Surfaces.</title>
        <authorList>
            <person name="Normand P."/>
            <person name="Gury J."/>
            <person name="Pujic P."/>
            <person name="Chouaia B."/>
            <person name="Crotti E."/>
            <person name="Brusetti L."/>
            <person name="Daffonchio D."/>
            <person name="Vacherie B."/>
            <person name="Barbe V."/>
            <person name="Medigue C."/>
            <person name="Calteau A."/>
            <person name="Ghodhbane-Gtari F."/>
            <person name="Essoussi I."/>
            <person name="Nouioui I."/>
            <person name="Abbassi-Ghozzi I."/>
            <person name="Gtari M."/>
        </authorList>
    </citation>
    <scope>NUCLEOTIDE SEQUENCE [LARGE SCALE GENOMIC DNA]</scope>
    <source>
        <strain evidence="4">BC 501</strain>
    </source>
</reference>
<keyword evidence="2" id="KW-0472">Membrane</keyword>
<dbReference type="InterPro" id="IPR006311">
    <property type="entry name" value="TAT_signal"/>
</dbReference>
<proteinExistence type="predicted"/>
<feature type="region of interest" description="Disordered" evidence="1">
    <location>
        <begin position="189"/>
        <end position="238"/>
    </location>
</feature>
<dbReference type="PROSITE" id="PS51318">
    <property type="entry name" value="TAT"/>
    <property type="match status" value="1"/>
</dbReference>
<evidence type="ECO:0000313" key="4">
    <source>
        <dbReference type="Proteomes" id="UP000006461"/>
    </source>
</evidence>
<keyword evidence="2" id="KW-1133">Transmembrane helix</keyword>
<feature type="region of interest" description="Disordered" evidence="1">
    <location>
        <begin position="270"/>
        <end position="307"/>
    </location>
</feature>
<feature type="compositionally biased region" description="Low complexity" evidence="1">
    <location>
        <begin position="287"/>
        <end position="307"/>
    </location>
</feature>
<evidence type="ECO:0000256" key="1">
    <source>
        <dbReference type="SAM" id="MobiDB-lite"/>
    </source>
</evidence>
<dbReference type="Proteomes" id="UP000006461">
    <property type="component" value="Chromosome"/>
</dbReference>
<dbReference type="AlphaFoldDB" id="I4F367"/>
<gene>
    <name evidence="3" type="ordered locus">MODMU_4699</name>
</gene>
<feature type="transmembrane region" description="Helical" evidence="2">
    <location>
        <begin position="248"/>
        <end position="269"/>
    </location>
</feature>
<feature type="transmembrane region" description="Helical" evidence="2">
    <location>
        <begin position="166"/>
        <end position="186"/>
    </location>
</feature>
<keyword evidence="2" id="KW-0812">Transmembrane</keyword>